<reference evidence="2 3" key="1">
    <citation type="submission" date="2020-08" db="EMBL/GenBank/DDBJ databases">
        <authorList>
            <person name="Seo M.-J."/>
        </authorList>
    </citation>
    <scope>NUCLEOTIDE SEQUENCE [LARGE SCALE GENOMIC DNA]</scope>
    <source>
        <strain evidence="2 3">MBLA0160</strain>
    </source>
</reference>
<evidence type="ECO:0000313" key="2">
    <source>
        <dbReference type="EMBL" id="MBB6646874.1"/>
    </source>
</evidence>
<protein>
    <submittedName>
        <fullName evidence="2">Uncharacterized protein</fullName>
    </submittedName>
</protein>
<evidence type="ECO:0000313" key="3">
    <source>
        <dbReference type="Proteomes" id="UP000546257"/>
    </source>
</evidence>
<dbReference type="RefSeq" id="WP_185193217.1">
    <property type="nucleotide sequence ID" value="NZ_JACKXD010000003.1"/>
</dbReference>
<evidence type="ECO:0000256" key="1">
    <source>
        <dbReference type="SAM" id="MobiDB-lite"/>
    </source>
</evidence>
<comment type="caution">
    <text evidence="2">The sequence shown here is derived from an EMBL/GenBank/DDBJ whole genome shotgun (WGS) entry which is preliminary data.</text>
</comment>
<organism evidence="2 3">
    <name type="scientific">Halobellus ruber</name>
    <dbReference type="NCBI Taxonomy" id="2761102"/>
    <lineage>
        <taxon>Archaea</taxon>
        <taxon>Methanobacteriati</taxon>
        <taxon>Methanobacteriota</taxon>
        <taxon>Stenosarchaea group</taxon>
        <taxon>Halobacteria</taxon>
        <taxon>Halobacteriales</taxon>
        <taxon>Haloferacaceae</taxon>
        <taxon>Halobellus</taxon>
    </lineage>
</organism>
<dbReference type="AlphaFoldDB" id="A0A7J9SIU0"/>
<dbReference type="Proteomes" id="UP000546257">
    <property type="component" value="Unassembled WGS sequence"/>
</dbReference>
<proteinExistence type="predicted"/>
<keyword evidence="3" id="KW-1185">Reference proteome</keyword>
<dbReference type="EMBL" id="JACKXD010000003">
    <property type="protein sequence ID" value="MBB6646874.1"/>
    <property type="molecule type" value="Genomic_DNA"/>
</dbReference>
<feature type="region of interest" description="Disordered" evidence="1">
    <location>
        <begin position="189"/>
        <end position="222"/>
    </location>
</feature>
<accession>A0A7J9SIU0</accession>
<sequence length="442" mass="46746">MGWADPGVLEARVRRLDSEGLAAFVADLWTARGFRTTRNEASVTARRDGKTQVLYVLPSGVTRPSEPARNVDVVVAAGRPRSGETLAAELDAQFLDAADLTEMLRYAIGRDVAADLCERYFGAGPAELTSPPRERITRTVAGFDLEPVAVALVALLVVAVGAGAGFGLAGPGIGGGAPTDGAAVTTETVTDAGPDAPVTASTEGGSAPSEPDGVESVSAPGVDEAGISNASRLAQAHAATVSDTASYTIWFDYYATENGSSGQVQYDTDVRVQGQRSTVRDSLERTGGTRSLLRTVYFDGTDRYTVADGSGDRRRIDDQAPTATPQGVPFTRPAEMIRTYLATPRSSVSLADRDAAGTRYRLRGTGRPAGLPDTVTDYEMTALVDERGFVRSLEAEFSIPRSSDGDGVLGRERVRLTWTYDRLNTTRIRLPAESTPSANSSD</sequence>
<gene>
    <name evidence="2" type="ORF">H5V44_11365</name>
</gene>
<name>A0A7J9SIU0_9EURY</name>